<name>A0A7S4MPS3_9STRA</name>
<feature type="transmembrane region" description="Helical" evidence="2">
    <location>
        <begin position="44"/>
        <end position="62"/>
    </location>
</feature>
<feature type="compositionally biased region" description="Basic and acidic residues" evidence="1">
    <location>
        <begin position="23"/>
        <end position="34"/>
    </location>
</feature>
<reference evidence="3" key="1">
    <citation type="submission" date="2021-01" db="EMBL/GenBank/DDBJ databases">
        <authorList>
            <person name="Corre E."/>
            <person name="Pelletier E."/>
            <person name="Niang G."/>
            <person name="Scheremetjew M."/>
            <person name="Finn R."/>
            <person name="Kale V."/>
            <person name="Holt S."/>
            <person name="Cochrane G."/>
            <person name="Meng A."/>
            <person name="Brown T."/>
            <person name="Cohen L."/>
        </authorList>
    </citation>
    <scope>NUCLEOTIDE SEQUENCE</scope>
    <source>
        <strain evidence="3">Isolate 1302-5</strain>
    </source>
</reference>
<dbReference type="EMBL" id="HBKQ01020062">
    <property type="protein sequence ID" value="CAE2235233.1"/>
    <property type="molecule type" value="Transcribed_RNA"/>
</dbReference>
<feature type="compositionally biased region" description="Basic and acidic residues" evidence="1">
    <location>
        <begin position="80"/>
        <end position="89"/>
    </location>
</feature>
<accession>A0A7S4MPS3</accession>
<feature type="compositionally biased region" description="Basic and acidic residues" evidence="1">
    <location>
        <begin position="187"/>
        <end position="198"/>
    </location>
</feature>
<gene>
    <name evidence="3" type="ORF">OAUR00152_LOCUS13552</name>
</gene>
<keyword evidence="2" id="KW-1133">Transmembrane helix</keyword>
<sequence length="519" mass="57440">MTTTTTTTAAAAQTPQQAWGGLQDDKDPANKSLRAEEGPLWKRVAFALAGLTASAALLFGAFRSYNEYGRSRSRTHHEWKHGSHFEDSRKHNHDHHVHHVHHQKGDASPSGDGEEAGWAYKSLQFRVDDVADIARRVPEAQAKGVVGGESAVISAWIYLEDDDDDDEDDHDSSDDEEHERNSEEEDAAKRAERRKQSEQSDPSSEARVIFSTGGLDPTECETYYSDVAEHNGSTGFEDVGPDEDVPAGMALYVVPSHGGQLKDRLILAYRTAKSGGKCRRLVSMGRHGEVEVDEWVHVAISVTPVEGGLHPGQEEVMKLYLDGHAVAQRREGMRLKPAPGDEKRTVLGRIAAAAGGSSSSSGSGSSSLELWGDMGMVGVWSLKPYDENEEPPEDYEDSSDDEYDPADYYVSPYDLIDELWEAEFDLEEVEDALEERRAVLEVLHADVEDWEVGSEDHDEHRHDDSEDEDHAAHGREDEDSEDHEHPAPSRASAHHRAATTKPSSRWQFGATKGSFHMDL</sequence>
<feature type="region of interest" description="Disordered" evidence="1">
    <location>
        <begin position="384"/>
        <end position="408"/>
    </location>
</feature>
<evidence type="ECO:0000313" key="3">
    <source>
        <dbReference type="EMBL" id="CAE2235233.1"/>
    </source>
</evidence>
<feature type="compositionally biased region" description="Basic and acidic residues" evidence="1">
    <location>
        <begin position="454"/>
        <end position="487"/>
    </location>
</feature>
<keyword evidence="2" id="KW-0472">Membrane</keyword>
<protein>
    <submittedName>
        <fullName evidence="3">Uncharacterized protein</fullName>
    </submittedName>
</protein>
<feature type="compositionally biased region" description="Low complexity" evidence="1">
    <location>
        <begin position="1"/>
        <end position="18"/>
    </location>
</feature>
<feature type="region of interest" description="Disordered" evidence="1">
    <location>
        <begin position="160"/>
        <end position="214"/>
    </location>
</feature>
<proteinExistence type="predicted"/>
<keyword evidence="2" id="KW-0812">Transmembrane</keyword>
<evidence type="ECO:0000256" key="1">
    <source>
        <dbReference type="SAM" id="MobiDB-lite"/>
    </source>
</evidence>
<organism evidence="3">
    <name type="scientific">Odontella aurita</name>
    <dbReference type="NCBI Taxonomy" id="265563"/>
    <lineage>
        <taxon>Eukaryota</taxon>
        <taxon>Sar</taxon>
        <taxon>Stramenopiles</taxon>
        <taxon>Ochrophyta</taxon>
        <taxon>Bacillariophyta</taxon>
        <taxon>Mediophyceae</taxon>
        <taxon>Biddulphiophycidae</taxon>
        <taxon>Eupodiscales</taxon>
        <taxon>Odontellaceae</taxon>
        <taxon>Odontella</taxon>
    </lineage>
</organism>
<evidence type="ECO:0000256" key="2">
    <source>
        <dbReference type="SAM" id="Phobius"/>
    </source>
</evidence>
<feature type="compositionally biased region" description="Basic residues" evidence="1">
    <location>
        <begin position="90"/>
        <end position="102"/>
    </location>
</feature>
<feature type="region of interest" description="Disordered" evidence="1">
    <location>
        <begin position="450"/>
        <end position="519"/>
    </location>
</feature>
<dbReference type="AlphaFoldDB" id="A0A7S4MPS3"/>
<feature type="compositionally biased region" description="Acidic residues" evidence="1">
    <location>
        <begin position="387"/>
        <end position="405"/>
    </location>
</feature>
<feature type="region of interest" description="Disordered" evidence="1">
    <location>
        <begin position="1"/>
        <end position="34"/>
    </location>
</feature>
<feature type="region of interest" description="Disordered" evidence="1">
    <location>
        <begin position="79"/>
        <end position="115"/>
    </location>
</feature>
<feature type="compositionally biased region" description="Acidic residues" evidence="1">
    <location>
        <begin position="160"/>
        <end position="186"/>
    </location>
</feature>